<dbReference type="GO" id="GO:0101006">
    <property type="term" value="F:protein histidine phosphatase activity"/>
    <property type="evidence" value="ECO:0007669"/>
    <property type="project" value="InterPro"/>
</dbReference>
<dbReference type="AlphaFoldDB" id="A0A9D2LCF3"/>
<dbReference type="InterPro" id="IPR029033">
    <property type="entry name" value="His_PPase_superfam"/>
</dbReference>
<dbReference type="PANTHER" id="PTHR20935:SF1">
    <property type="entry name" value="SLL1549 PROTEIN"/>
    <property type="match status" value="1"/>
</dbReference>
<reference evidence="2" key="1">
    <citation type="journal article" date="2021" name="PeerJ">
        <title>Extensive microbial diversity within the chicken gut microbiome revealed by metagenomics and culture.</title>
        <authorList>
            <person name="Gilroy R."/>
            <person name="Ravi A."/>
            <person name="Getino M."/>
            <person name="Pursley I."/>
            <person name="Horton D.L."/>
            <person name="Alikhan N.F."/>
            <person name="Baker D."/>
            <person name="Gharbi K."/>
            <person name="Hall N."/>
            <person name="Watson M."/>
            <person name="Adriaenssens E.M."/>
            <person name="Foster-Nyarko E."/>
            <person name="Jarju S."/>
            <person name="Secka A."/>
            <person name="Antonio M."/>
            <person name="Oren A."/>
            <person name="Chaudhuri R.R."/>
            <person name="La Ragione R."/>
            <person name="Hildebrand F."/>
            <person name="Pallen M.J."/>
        </authorList>
    </citation>
    <scope>NUCLEOTIDE SEQUENCE</scope>
    <source>
        <strain evidence="2">ChiHjej13B12-24818</strain>
    </source>
</reference>
<dbReference type="PANTHER" id="PTHR20935">
    <property type="entry name" value="PHOSPHOGLYCERATE MUTASE-RELATED"/>
    <property type="match status" value="1"/>
</dbReference>
<protein>
    <submittedName>
        <fullName evidence="2">Phosphohistidine phosphatase SixA</fullName>
    </submittedName>
</protein>
<sequence length="175" mass="19064">MSTSDPDSRLLLVMRHGKAESNAARIDRERRLTDRGRSQAQLVGEYLRSQGVKLARVLVSDAARTRETWEHVAAQMPGLDAEVTFHEEIYAGGPSEVLELLHGSEDRHPVVMVVGHEPTVASLVARLADEESDAGSIAQARIGLPTGAMGVLSGALDDWRELREGSLTLHTIVRP</sequence>
<organism evidence="2 3">
    <name type="scientific">Candidatus Brachybacterium merdavium</name>
    <dbReference type="NCBI Taxonomy" id="2838513"/>
    <lineage>
        <taxon>Bacteria</taxon>
        <taxon>Bacillati</taxon>
        <taxon>Actinomycetota</taxon>
        <taxon>Actinomycetes</taxon>
        <taxon>Micrococcales</taxon>
        <taxon>Dermabacteraceae</taxon>
        <taxon>Brachybacterium</taxon>
    </lineage>
</organism>
<accession>A0A9D2LCF3</accession>
<evidence type="ECO:0000313" key="2">
    <source>
        <dbReference type="EMBL" id="HJB09989.1"/>
    </source>
</evidence>
<reference evidence="2" key="2">
    <citation type="submission" date="2021-04" db="EMBL/GenBank/DDBJ databases">
        <authorList>
            <person name="Gilroy R."/>
        </authorList>
    </citation>
    <scope>NUCLEOTIDE SEQUENCE</scope>
    <source>
        <strain evidence="2">ChiHjej13B12-24818</strain>
    </source>
</reference>
<proteinExistence type="predicted"/>
<evidence type="ECO:0000313" key="3">
    <source>
        <dbReference type="Proteomes" id="UP000823823"/>
    </source>
</evidence>
<dbReference type="Gene3D" id="3.40.50.1240">
    <property type="entry name" value="Phosphoglycerate mutase-like"/>
    <property type="match status" value="1"/>
</dbReference>
<dbReference type="SMART" id="SM00855">
    <property type="entry name" value="PGAM"/>
    <property type="match status" value="1"/>
</dbReference>
<dbReference type="InterPro" id="IPR013078">
    <property type="entry name" value="His_Pase_superF_clade-1"/>
</dbReference>
<dbReference type="NCBIfam" id="TIGR00249">
    <property type="entry name" value="sixA"/>
    <property type="match status" value="1"/>
</dbReference>
<dbReference type="Pfam" id="PF00300">
    <property type="entry name" value="His_Phos_1"/>
    <property type="match status" value="1"/>
</dbReference>
<dbReference type="InterPro" id="IPR004449">
    <property type="entry name" value="SixA"/>
</dbReference>
<dbReference type="SUPFAM" id="SSF53254">
    <property type="entry name" value="Phosphoglycerate mutase-like"/>
    <property type="match status" value="1"/>
</dbReference>
<comment type="caution">
    <text evidence="2">The sequence shown here is derived from an EMBL/GenBank/DDBJ whole genome shotgun (WGS) entry which is preliminary data.</text>
</comment>
<keyword evidence="1" id="KW-0378">Hydrolase</keyword>
<dbReference type="EMBL" id="DWZH01000038">
    <property type="protein sequence ID" value="HJB09989.1"/>
    <property type="molecule type" value="Genomic_DNA"/>
</dbReference>
<dbReference type="InterPro" id="IPR051021">
    <property type="entry name" value="Mito_Ser/Thr_phosphatase"/>
</dbReference>
<gene>
    <name evidence="2" type="primary">sixA</name>
    <name evidence="2" type="ORF">H9786_05590</name>
</gene>
<dbReference type="Proteomes" id="UP000823823">
    <property type="component" value="Unassembled WGS sequence"/>
</dbReference>
<name>A0A9D2LCF3_9MICO</name>
<dbReference type="GO" id="GO:0005737">
    <property type="term" value="C:cytoplasm"/>
    <property type="evidence" value="ECO:0007669"/>
    <property type="project" value="InterPro"/>
</dbReference>
<dbReference type="CDD" id="cd07067">
    <property type="entry name" value="HP_PGM_like"/>
    <property type="match status" value="1"/>
</dbReference>
<evidence type="ECO:0000256" key="1">
    <source>
        <dbReference type="ARBA" id="ARBA00022801"/>
    </source>
</evidence>